<organism evidence="2 3">
    <name type="scientific">Melanomma pulvis-pyrius CBS 109.77</name>
    <dbReference type="NCBI Taxonomy" id="1314802"/>
    <lineage>
        <taxon>Eukaryota</taxon>
        <taxon>Fungi</taxon>
        <taxon>Dikarya</taxon>
        <taxon>Ascomycota</taxon>
        <taxon>Pezizomycotina</taxon>
        <taxon>Dothideomycetes</taxon>
        <taxon>Pleosporomycetidae</taxon>
        <taxon>Pleosporales</taxon>
        <taxon>Melanommataceae</taxon>
        <taxon>Melanomma</taxon>
    </lineage>
</organism>
<gene>
    <name evidence="2" type="ORF">K505DRAFT_412039</name>
</gene>
<evidence type="ECO:0000313" key="2">
    <source>
        <dbReference type="EMBL" id="KAF2786289.1"/>
    </source>
</evidence>
<name>A0A6A6WQB1_9PLEO</name>
<dbReference type="OrthoDB" id="3937441at2759"/>
<proteinExistence type="predicted"/>
<dbReference type="AlphaFoldDB" id="A0A6A6WQB1"/>
<dbReference type="Proteomes" id="UP000799757">
    <property type="component" value="Unassembled WGS sequence"/>
</dbReference>
<dbReference type="EMBL" id="MU002497">
    <property type="protein sequence ID" value="KAF2786289.1"/>
    <property type="molecule type" value="Genomic_DNA"/>
</dbReference>
<feature type="region of interest" description="Disordered" evidence="1">
    <location>
        <begin position="45"/>
        <end position="72"/>
    </location>
</feature>
<keyword evidence="3" id="KW-1185">Reference proteome</keyword>
<feature type="compositionally biased region" description="Low complexity" evidence="1">
    <location>
        <begin position="228"/>
        <end position="241"/>
    </location>
</feature>
<accession>A0A6A6WQB1</accession>
<feature type="region of interest" description="Disordered" evidence="1">
    <location>
        <begin position="551"/>
        <end position="618"/>
    </location>
</feature>
<evidence type="ECO:0000313" key="3">
    <source>
        <dbReference type="Proteomes" id="UP000799757"/>
    </source>
</evidence>
<feature type="compositionally biased region" description="Basic and acidic residues" evidence="1">
    <location>
        <begin position="466"/>
        <end position="483"/>
    </location>
</feature>
<feature type="compositionally biased region" description="Low complexity" evidence="1">
    <location>
        <begin position="185"/>
        <end position="198"/>
    </location>
</feature>
<protein>
    <submittedName>
        <fullName evidence="2">Uncharacterized protein</fullName>
    </submittedName>
</protein>
<sequence length="659" mass="74195">MCRVEERVYISADGHRQTFEDPFFCHKSKQGKMCSNVKRRTTEYFPKSPVTRDDTSSPASINPPTPTGTGSYLVEQRRPSIIERRPSTREGPRPLKPEIVIEFGPRKDRSKKYPAISVKSYKRTSLGGSSIGSTDVAIESPGSDASFTVRTGLAETPVPLANPYQQPSGYTTRPALPHSHHRHTSSASSFTTSSQPPSLYATSEPDSPTGRRAPRYPPTIVHNPPPAFTTSASPTVTRATPVPVPSGPHRDSTAALRDSTPRTNIGPDGLFPLDYSDFHDRSGSSHASSGRSVAPEITDRANERDRLRRLNAEAERRRQEEADRRMAQELAQEEAHKRAQEEAKQVRFELGRAEGRAKERGEAHLVESEKRRAEDRDEARRRKQKERDERDERIAKEEKRAKADRLREDIARKEKQIKEAEVKQKRDSRPPTRDTTAKRHHSRRPSISRAEAQERSLLLAETEAQMAREREATEQREREERAAILRQQQQTTEYWDPRGGDRYPVTNEGPGVGRRNSVAGRRPSISSAAPPMGLGRTTSQRRVSIIQPAPPANLPHLNTSFPQQYSTPLPQAPPPQVRQPSNIGLEQPHTLKQRGENVINRSTEDRARPHDRARQATRNISKVVGFEDDYVSVEDENEADKIAGYGPRLGLGKREKRRN</sequence>
<feature type="compositionally biased region" description="Basic and acidic residues" evidence="1">
    <location>
        <begin position="297"/>
        <end position="437"/>
    </location>
</feature>
<feature type="region of interest" description="Disordered" evidence="1">
    <location>
        <begin position="636"/>
        <end position="659"/>
    </location>
</feature>
<feature type="compositionally biased region" description="Polar residues" evidence="1">
    <location>
        <begin position="556"/>
        <end position="569"/>
    </location>
</feature>
<dbReference type="CDD" id="cd06503">
    <property type="entry name" value="ATP-synt_Fo_b"/>
    <property type="match status" value="1"/>
</dbReference>
<feature type="region of interest" description="Disordered" evidence="1">
    <location>
        <begin position="157"/>
        <end position="536"/>
    </location>
</feature>
<reference evidence="2" key="1">
    <citation type="journal article" date="2020" name="Stud. Mycol.">
        <title>101 Dothideomycetes genomes: a test case for predicting lifestyles and emergence of pathogens.</title>
        <authorList>
            <person name="Haridas S."/>
            <person name="Albert R."/>
            <person name="Binder M."/>
            <person name="Bloem J."/>
            <person name="Labutti K."/>
            <person name="Salamov A."/>
            <person name="Andreopoulos B."/>
            <person name="Baker S."/>
            <person name="Barry K."/>
            <person name="Bills G."/>
            <person name="Bluhm B."/>
            <person name="Cannon C."/>
            <person name="Castanera R."/>
            <person name="Culley D."/>
            <person name="Daum C."/>
            <person name="Ezra D."/>
            <person name="Gonzalez J."/>
            <person name="Henrissat B."/>
            <person name="Kuo A."/>
            <person name="Liang C."/>
            <person name="Lipzen A."/>
            <person name="Lutzoni F."/>
            <person name="Magnuson J."/>
            <person name="Mondo S."/>
            <person name="Nolan M."/>
            <person name="Ohm R."/>
            <person name="Pangilinan J."/>
            <person name="Park H.-J."/>
            <person name="Ramirez L."/>
            <person name="Alfaro M."/>
            <person name="Sun H."/>
            <person name="Tritt A."/>
            <person name="Yoshinaga Y."/>
            <person name="Zwiers L.-H."/>
            <person name="Turgeon B."/>
            <person name="Goodwin S."/>
            <person name="Spatafora J."/>
            <person name="Crous P."/>
            <person name="Grigoriev I."/>
        </authorList>
    </citation>
    <scope>NUCLEOTIDE SEQUENCE</scope>
    <source>
        <strain evidence="2">CBS 109.77</strain>
    </source>
</reference>
<evidence type="ECO:0000256" key="1">
    <source>
        <dbReference type="SAM" id="MobiDB-lite"/>
    </source>
</evidence>
<feature type="compositionally biased region" description="Basic and acidic residues" evidence="1">
    <location>
        <begin position="602"/>
        <end position="614"/>
    </location>
</feature>